<dbReference type="PROSITE" id="PS51987">
    <property type="entry name" value="GS_CATALYTIC"/>
    <property type="match status" value="1"/>
</dbReference>
<dbReference type="PANTHER" id="PTHR43785">
    <property type="entry name" value="GAMMA-GLUTAMYLPUTRESCINE SYNTHETASE"/>
    <property type="match status" value="1"/>
</dbReference>
<dbReference type="GO" id="GO:0004356">
    <property type="term" value="F:glutamine synthetase activity"/>
    <property type="evidence" value="ECO:0007669"/>
    <property type="project" value="InterPro"/>
</dbReference>
<organism evidence="6 7">
    <name type="scientific">Cyclocybe aegerita</name>
    <name type="common">Black poplar mushroom</name>
    <name type="synonym">Agrocybe aegerita</name>
    <dbReference type="NCBI Taxonomy" id="1973307"/>
    <lineage>
        <taxon>Eukaryota</taxon>
        <taxon>Fungi</taxon>
        <taxon>Dikarya</taxon>
        <taxon>Basidiomycota</taxon>
        <taxon>Agaricomycotina</taxon>
        <taxon>Agaricomycetes</taxon>
        <taxon>Agaricomycetidae</taxon>
        <taxon>Agaricales</taxon>
        <taxon>Agaricineae</taxon>
        <taxon>Bolbitiaceae</taxon>
        <taxon>Cyclocybe</taxon>
    </lineage>
</organism>
<dbReference type="OrthoDB" id="3364440at2759"/>
<dbReference type="SMART" id="SM01230">
    <property type="entry name" value="Gln-synt_C"/>
    <property type="match status" value="1"/>
</dbReference>
<dbReference type="Pfam" id="PF00120">
    <property type="entry name" value="Gln-synt_C"/>
    <property type="match status" value="1"/>
</dbReference>
<evidence type="ECO:0000256" key="2">
    <source>
        <dbReference type="ARBA" id="ARBA00022598"/>
    </source>
</evidence>
<dbReference type="InterPro" id="IPR014746">
    <property type="entry name" value="Gln_synth/guanido_kin_cat_dom"/>
</dbReference>
<keyword evidence="2" id="KW-0436">Ligase</keyword>
<proteinExistence type="inferred from homology"/>
<feature type="domain" description="GS catalytic" evidence="5">
    <location>
        <begin position="185"/>
        <end position="526"/>
    </location>
</feature>
<dbReference type="GO" id="GO:0006542">
    <property type="term" value="P:glutamine biosynthetic process"/>
    <property type="evidence" value="ECO:0007669"/>
    <property type="project" value="InterPro"/>
</dbReference>
<comment type="caution">
    <text evidence="6">The sequence shown here is derived from an EMBL/GenBank/DDBJ whole genome shotgun (WGS) entry which is preliminary data.</text>
</comment>
<dbReference type="InterPro" id="IPR008146">
    <property type="entry name" value="Gln_synth_cat_dom"/>
</dbReference>
<gene>
    <name evidence="6" type="ORF">AAE3_LOCUS10719</name>
</gene>
<dbReference type="Gene3D" id="3.30.590.10">
    <property type="entry name" value="Glutamine synthetase/guanido kinase, catalytic domain"/>
    <property type="match status" value="1"/>
</dbReference>
<accession>A0A8S0W357</accession>
<dbReference type="PANTHER" id="PTHR43785:SF2">
    <property type="entry name" value="TYPE-1 GLUTAMINE SYNTHETASE 1"/>
    <property type="match status" value="1"/>
</dbReference>
<name>A0A8S0W357_CYCAE</name>
<protein>
    <recommendedName>
        <fullName evidence="1">Glutamine synthetase</fullName>
    </recommendedName>
</protein>
<dbReference type="Gene3D" id="3.10.20.70">
    <property type="entry name" value="Glutamine synthetase, N-terminal domain"/>
    <property type="match status" value="1"/>
</dbReference>
<dbReference type="AlphaFoldDB" id="A0A8S0W357"/>
<dbReference type="SUPFAM" id="SSF55931">
    <property type="entry name" value="Glutamine synthetase/guanido kinase"/>
    <property type="match status" value="1"/>
</dbReference>
<evidence type="ECO:0000313" key="7">
    <source>
        <dbReference type="Proteomes" id="UP000467700"/>
    </source>
</evidence>
<evidence type="ECO:0000256" key="1">
    <source>
        <dbReference type="ARBA" id="ARBA00021364"/>
    </source>
</evidence>
<keyword evidence="7" id="KW-1185">Reference proteome</keyword>
<evidence type="ECO:0000259" key="5">
    <source>
        <dbReference type="PROSITE" id="PS51987"/>
    </source>
</evidence>
<evidence type="ECO:0000313" key="6">
    <source>
        <dbReference type="EMBL" id="CAA7268315.1"/>
    </source>
</evidence>
<reference evidence="6 7" key="1">
    <citation type="submission" date="2020-01" db="EMBL/GenBank/DDBJ databases">
        <authorList>
            <person name="Gupta K D."/>
        </authorList>
    </citation>
    <scope>NUCLEOTIDE SEQUENCE [LARGE SCALE GENOMIC DNA]</scope>
</reference>
<sequence length="526" mass="57440">MHQIDDRDDFLPHVAAGLTFPTCNLLTTNNLSGGFDVLGTPSLPLTIMSPDLVHHGVEYTVSSEPPKAHLPVDEFRLRGIKYVRIQWVDLVNHIKHRVVPITYFEKLLQTSRPGSSLTRATLGLVFVTVAEGFSSTGECLYALDLSTLRLCPYAPGHASVMGWFEEKQPRAGLSGHRALEMDICPRTILRRVVENAKELSGIEFLIGFETEFILLNKISPVEAVNPHGWCDSKALLSGSTEAVVLEEIADCLAASGVELQMYHGEGAPGQYEIVTGPLAPPQAVDALIHTRETIYNVANKHGLTATLAPRIFLDNCGSATHAHISVHAPSNETPEPSLHANLTTLEEHLLAGILAHLSSLTLLLMPTSASYARMHDGVWSGGTYVCWGTDDKEAPLRLCNAASPSSRNFELKTLDGTANPYLAIAGVLSAGLEGVLEERALTIKDCHGEKSAALLGDKGRADLGITERLPLSWEEARVKFEQSRWVDNVFGKEFKTKYLSVNKLLKELSTGGRTEEEALRLLVENY</sequence>
<dbReference type="InterPro" id="IPR036651">
    <property type="entry name" value="Gln_synt_N_sf"/>
</dbReference>
<dbReference type="Proteomes" id="UP000467700">
    <property type="component" value="Unassembled WGS sequence"/>
</dbReference>
<dbReference type="EMBL" id="CACVBS010000068">
    <property type="protein sequence ID" value="CAA7268315.1"/>
    <property type="molecule type" value="Genomic_DNA"/>
</dbReference>
<evidence type="ECO:0000256" key="3">
    <source>
        <dbReference type="PROSITE-ProRule" id="PRU01331"/>
    </source>
</evidence>
<evidence type="ECO:0000256" key="4">
    <source>
        <dbReference type="RuleBase" id="RU000384"/>
    </source>
</evidence>
<comment type="similarity">
    <text evidence="3 4">Belongs to the glutamine synthetase family.</text>
</comment>